<dbReference type="GO" id="GO:0003887">
    <property type="term" value="F:DNA-directed DNA polymerase activity"/>
    <property type="evidence" value="ECO:0007669"/>
    <property type="project" value="UniProtKB-KW"/>
</dbReference>
<dbReference type="CDD" id="cd18138">
    <property type="entry name" value="HLD_clamp_pol_III_delta"/>
    <property type="match status" value="1"/>
</dbReference>
<name>A0A3B1AVX1_9ZZZZ</name>
<dbReference type="Pfam" id="PF14840">
    <property type="entry name" value="DNA_pol3_delt_C"/>
    <property type="match status" value="1"/>
</dbReference>
<evidence type="ECO:0000256" key="5">
    <source>
        <dbReference type="ARBA" id="ARBA00022705"/>
    </source>
</evidence>
<dbReference type="SUPFAM" id="SSF48019">
    <property type="entry name" value="post-AAA+ oligomerization domain-like"/>
    <property type="match status" value="1"/>
</dbReference>
<gene>
    <name evidence="11" type="ORF">MNBD_GAMMA23-1375</name>
</gene>
<evidence type="ECO:0000256" key="8">
    <source>
        <dbReference type="ARBA" id="ARBA00049244"/>
    </source>
</evidence>
<dbReference type="InterPro" id="IPR008921">
    <property type="entry name" value="DNA_pol3_clamp-load_cplx_C"/>
</dbReference>
<keyword evidence="4 11" id="KW-0548">Nucleotidyltransferase</keyword>
<evidence type="ECO:0000256" key="6">
    <source>
        <dbReference type="ARBA" id="ARBA00022932"/>
    </source>
</evidence>
<organism evidence="11">
    <name type="scientific">hydrothermal vent metagenome</name>
    <dbReference type="NCBI Taxonomy" id="652676"/>
    <lineage>
        <taxon>unclassified sequences</taxon>
        <taxon>metagenomes</taxon>
        <taxon>ecological metagenomes</taxon>
    </lineage>
</organism>
<dbReference type="InterPro" id="IPR005790">
    <property type="entry name" value="DNA_polIII_delta"/>
</dbReference>
<accession>A0A3B1AVX1</accession>
<keyword evidence="3 11" id="KW-0808">Transferase</keyword>
<evidence type="ECO:0000256" key="3">
    <source>
        <dbReference type="ARBA" id="ARBA00022679"/>
    </source>
</evidence>
<reference evidence="11" key="1">
    <citation type="submission" date="2018-06" db="EMBL/GenBank/DDBJ databases">
        <authorList>
            <person name="Zhirakovskaya E."/>
        </authorList>
    </citation>
    <scope>NUCLEOTIDE SEQUENCE</scope>
</reference>
<evidence type="ECO:0000256" key="1">
    <source>
        <dbReference type="ARBA" id="ARBA00012417"/>
    </source>
</evidence>
<dbReference type="Gene3D" id="1.10.8.60">
    <property type="match status" value="1"/>
</dbReference>
<sequence>MNISLQQLSGNLNQHLMNVYYVAGDEPLQKEEAVKLIRQAAVNSGFTERVVLDVDKKFDWGLLLAESQSMSLFGDKRLIELRMPQTKPGDKGSKAIVSFMAECPDDVMLLIVSGKLDKPQLKSKWFKAIDAKGVCIQIWPIDKAQLPRWVTQRMAALKMQASPDALELLCDRVEGNLLAAEQALEKLFLLNGEGEVDMEAVRDLVADSARYNVFQLVDSSLNGEASQSVKILDGLQGEGVDPVIIVWALAREIRSLVSMSLAMNEQSLEQVIKVFHVWQKRQNCIKSALSRHKARQWQLFLWQLSELDKLNKGLKTGNIWHELIQLVLKIAGNPLMPAQRPKQAAYSY</sequence>
<evidence type="ECO:0000259" key="10">
    <source>
        <dbReference type="Pfam" id="PF14840"/>
    </source>
</evidence>
<evidence type="ECO:0000256" key="4">
    <source>
        <dbReference type="ARBA" id="ARBA00022695"/>
    </source>
</evidence>
<protein>
    <recommendedName>
        <fullName evidence="2">DNA polymerase III subunit delta</fullName>
        <ecNumber evidence="1">2.7.7.7</ecNumber>
    </recommendedName>
</protein>
<dbReference type="GO" id="GO:0006261">
    <property type="term" value="P:DNA-templated DNA replication"/>
    <property type="evidence" value="ECO:0007669"/>
    <property type="project" value="TreeGrafter"/>
</dbReference>
<evidence type="ECO:0000256" key="7">
    <source>
        <dbReference type="ARBA" id="ARBA00034754"/>
    </source>
</evidence>
<evidence type="ECO:0000256" key="2">
    <source>
        <dbReference type="ARBA" id="ARBA00017703"/>
    </source>
</evidence>
<dbReference type="AlphaFoldDB" id="A0A3B1AVX1"/>
<evidence type="ECO:0000259" key="9">
    <source>
        <dbReference type="Pfam" id="PF06144"/>
    </source>
</evidence>
<dbReference type="InterPro" id="IPR027417">
    <property type="entry name" value="P-loop_NTPase"/>
</dbReference>
<keyword evidence="6" id="KW-0239">DNA-directed DNA polymerase</keyword>
<comment type="similarity">
    <text evidence="7">Belongs to the DNA polymerase HolA subunit family.</text>
</comment>
<dbReference type="Pfam" id="PF06144">
    <property type="entry name" value="DNA_pol3_delta"/>
    <property type="match status" value="1"/>
</dbReference>
<dbReference type="EMBL" id="UOFT01000054">
    <property type="protein sequence ID" value="VAW96946.1"/>
    <property type="molecule type" value="Genomic_DNA"/>
</dbReference>
<dbReference type="PANTHER" id="PTHR34388">
    <property type="entry name" value="DNA POLYMERASE III SUBUNIT DELTA"/>
    <property type="match status" value="1"/>
</dbReference>
<dbReference type="EC" id="2.7.7.7" evidence="1"/>
<dbReference type="SUPFAM" id="SSF52540">
    <property type="entry name" value="P-loop containing nucleoside triphosphate hydrolases"/>
    <property type="match status" value="1"/>
</dbReference>
<feature type="domain" description="DNA polymerase III subunit delta C-terminal" evidence="10">
    <location>
        <begin position="214"/>
        <end position="335"/>
    </location>
</feature>
<evidence type="ECO:0000313" key="11">
    <source>
        <dbReference type="EMBL" id="VAW96946.1"/>
    </source>
</evidence>
<dbReference type="GO" id="GO:0003677">
    <property type="term" value="F:DNA binding"/>
    <property type="evidence" value="ECO:0007669"/>
    <property type="project" value="InterPro"/>
</dbReference>
<proteinExistence type="inferred from homology"/>
<keyword evidence="5" id="KW-0235">DNA replication</keyword>
<dbReference type="InterPro" id="IPR010372">
    <property type="entry name" value="DNA_pol3_delta_N"/>
</dbReference>
<comment type="catalytic activity">
    <reaction evidence="8">
        <text>DNA(n) + a 2'-deoxyribonucleoside 5'-triphosphate = DNA(n+1) + diphosphate</text>
        <dbReference type="Rhea" id="RHEA:22508"/>
        <dbReference type="Rhea" id="RHEA-COMP:17339"/>
        <dbReference type="Rhea" id="RHEA-COMP:17340"/>
        <dbReference type="ChEBI" id="CHEBI:33019"/>
        <dbReference type="ChEBI" id="CHEBI:61560"/>
        <dbReference type="ChEBI" id="CHEBI:173112"/>
        <dbReference type="EC" id="2.7.7.7"/>
    </reaction>
</comment>
<dbReference type="PANTHER" id="PTHR34388:SF1">
    <property type="entry name" value="DNA POLYMERASE III SUBUNIT DELTA"/>
    <property type="match status" value="1"/>
</dbReference>
<dbReference type="Gene3D" id="3.40.50.300">
    <property type="entry name" value="P-loop containing nucleotide triphosphate hydrolases"/>
    <property type="match status" value="1"/>
</dbReference>
<dbReference type="GO" id="GO:0009360">
    <property type="term" value="C:DNA polymerase III complex"/>
    <property type="evidence" value="ECO:0007669"/>
    <property type="project" value="InterPro"/>
</dbReference>
<dbReference type="NCBIfam" id="TIGR01128">
    <property type="entry name" value="holA"/>
    <property type="match status" value="1"/>
</dbReference>
<dbReference type="InterPro" id="IPR032780">
    <property type="entry name" value="DNA_pol3_delt_C"/>
</dbReference>
<feature type="domain" description="DNA polymerase III delta N-terminal" evidence="9">
    <location>
        <begin position="20"/>
        <end position="136"/>
    </location>
</feature>
<dbReference type="Gene3D" id="1.20.272.10">
    <property type="match status" value="1"/>
</dbReference>